<evidence type="ECO:0000256" key="4">
    <source>
        <dbReference type="ARBA" id="ARBA00022927"/>
    </source>
</evidence>
<dbReference type="AlphaFoldDB" id="I7MJS7"/>
<dbReference type="GeneID" id="7832515"/>
<dbReference type="RefSeq" id="XP_001017395.1">
    <property type="nucleotide sequence ID" value="XM_001017395.3"/>
</dbReference>
<dbReference type="InterPro" id="IPR011691">
    <property type="entry name" value="Vesicle_transpt_SFT2"/>
</dbReference>
<evidence type="ECO:0000313" key="10">
    <source>
        <dbReference type="Proteomes" id="UP000009168"/>
    </source>
</evidence>
<gene>
    <name evidence="9" type="ORF">TTHERM_00476880</name>
</gene>
<name>I7MJS7_TETTS</name>
<comment type="function">
    <text evidence="8">May be involved in fusion of retrograde transport vesicles derived from an endocytic compartment with the Golgi complex.</text>
</comment>
<accession>I7MJS7</accession>
<dbReference type="GO" id="GO:0005737">
    <property type="term" value="C:cytoplasm"/>
    <property type="evidence" value="ECO:0007669"/>
    <property type="project" value="UniProtKB-ARBA"/>
</dbReference>
<keyword evidence="6 8" id="KW-0472">Membrane</keyword>
<dbReference type="InParanoid" id="I7MJS7"/>
<feature type="transmembrane region" description="Helical" evidence="8">
    <location>
        <begin position="65"/>
        <end position="89"/>
    </location>
</feature>
<organism evidence="9 10">
    <name type="scientific">Tetrahymena thermophila (strain SB210)</name>
    <dbReference type="NCBI Taxonomy" id="312017"/>
    <lineage>
        <taxon>Eukaryota</taxon>
        <taxon>Sar</taxon>
        <taxon>Alveolata</taxon>
        <taxon>Ciliophora</taxon>
        <taxon>Intramacronucleata</taxon>
        <taxon>Oligohymenophorea</taxon>
        <taxon>Hymenostomatida</taxon>
        <taxon>Tetrahymenina</taxon>
        <taxon>Tetrahymenidae</taxon>
        <taxon>Tetrahymena</taxon>
    </lineage>
</organism>
<feature type="transmembrane region" description="Helical" evidence="8">
    <location>
        <begin position="101"/>
        <end position="120"/>
    </location>
</feature>
<evidence type="ECO:0000313" key="9">
    <source>
        <dbReference type="EMBL" id="EAR97150.1"/>
    </source>
</evidence>
<dbReference type="GO" id="GO:0016020">
    <property type="term" value="C:membrane"/>
    <property type="evidence" value="ECO:0007669"/>
    <property type="project" value="UniProtKB-SubCell"/>
</dbReference>
<dbReference type="Proteomes" id="UP000009168">
    <property type="component" value="Unassembled WGS sequence"/>
</dbReference>
<evidence type="ECO:0000256" key="7">
    <source>
        <dbReference type="ARBA" id="ARBA00025800"/>
    </source>
</evidence>
<keyword evidence="5 8" id="KW-1133">Transmembrane helix</keyword>
<comment type="similarity">
    <text evidence="7 8">Belongs to the SFT2 family.</text>
</comment>
<evidence type="ECO:0000256" key="1">
    <source>
        <dbReference type="ARBA" id="ARBA00004141"/>
    </source>
</evidence>
<evidence type="ECO:0000256" key="5">
    <source>
        <dbReference type="ARBA" id="ARBA00022989"/>
    </source>
</evidence>
<dbReference type="OrthoDB" id="73614at2759"/>
<sequence length="164" mass="18530">MASFFKFSSEKSADVESQKPSSTSISQNDSCFPQLSLKERLLGFGMCFILGTMISFLSFLPGKSIYATATLYSIGNVISITGTAFLVGFQKQFKNMKDKTRLLTTLVFLSSLIMTFVSVFVFKMKILVLIFVVIQFLSYFWYTLSYIPYGRTILTKCFESCIKS</sequence>
<comment type="subcellular location">
    <subcellularLocation>
        <location evidence="1 8">Membrane</location>
        <topology evidence="1 8">Multi-pass membrane protein</topology>
    </subcellularLocation>
</comment>
<feature type="transmembrane region" description="Helical" evidence="8">
    <location>
        <begin position="41"/>
        <end position="59"/>
    </location>
</feature>
<feature type="transmembrane region" description="Helical" evidence="8">
    <location>
        <begin position="126"/>
        <end position="144"/>
    </location>
</feature>
<dbReference type="GO" id="GO:0016192">
    <property type="term" value="P:vesicle-mediated transport"/>
    <property type="evidence" value="ECO:0007669"/>
    <property type="project" value="InterPro"/>
</dbReference>
<proteinExistence type="inferred from homology"/>
<evidence type="ECO:0000256" key="8">
    <source>
        <dbReference type="RuleBase" id="RU363111"/>
    </source>
</evidence>
<protein>
    <recommendedName>
        <fullName evidence="8">Vesicle transport protein</fullName>
    </recommendedName>
</protein>
<dbReference type="Pfam" id="PF04178">
    <property type="entry name" value="Got1"/>
    <property type="match status" value="1"/>
</dbReference>
<dbReference type="EMBL" id="GG662667">
    <property type="protein sequence ID" value="EAR97150.1"/>
    <property type="molecule type" value="Genomic_DNA"/>
</dbReference>
<dbReference type="PANTHER" id="PTHR23137">
    <property type="entry name" value="VESICLE TRANSPORT PROTEIN-RELATED"/>
    <property type="match status" value="1"/>
</dbReference>
<dbReference type="eggNOG" id="KOG2887">
    <property type="taxonomic scope" value="Eukaryota"/>
</dbReference>
<dbReference type="GO" id="GO:0012505">
    <property type="term" value="C:endomembrane system"/>
    <property type="evidence" value="ECO:0007669"/>
    <property type="project" value="UniProtKB-ARBA"/>
</dbReference>
<keyword evidence="2 8" id="KW-0813">Transport</keyword>
<dbReference type="HOGENOM" id="CLU_099529_2_0_1"/>
<dbReference type="STRING" id="312017.I7MJS7"/>
<dbReference type="GO" id="GO:0015031">
    <property type="term" value="P:protein transport"/>
    <property type="evidence" value="ECO:0007669"/>
    <property type="project" value="UniProtKB-KW"/>
</dbReference>
<evidence type="ECO:0000256" key="2">
    <source>
        <dbReference type="ARBA" id="ARBA00022448"/>
    </source>
</evidence>
<reference evidence="10" key="1">
    <citation type="journal article" date="2006" name="PLoS Biol.">
        <title>Macronuclear genome sequence of the ciliate Tetrahymena thermophila, a model eukaryote.</title>
        <authorList>
            <person name="Eisen J.A."/>
            <person name="Coyne R.S."/>
            <person name="Wu M."/>
            <person name="Wu D."/>
            <person name="Thiagarajan M."/>
            <person name="Wortman J.R."/>
            <person name="Badger J.H."/>
            <person name="Ren Q."/>
            <person name="Amedeo P."/>
            <person name="Jones K.M."/>
            <person name="Tallon L.J."/>
            <person name="Delcher A.L."/>
            <person name="Salzberg S.L."/>
            <person name="Silva J.C."/>
            <person name="Haas B.J."/>
            <person name="Majoros W.H."/>
            <person name="Farzad M."/>
            <person name="Carlton J.M."/>
            <person name="Smith R.K. Jr."/>
            <person name="Garg J."/>
            <person name="Pearlman R.E."/>
            <person name="Karrer K.M."/>
            <person name="Sun L."/>
            <person name="Manning G."/>
            <person name="Elde N.C."/>
            <person name="Turkewitz A.P."/>
            <person name="Asai D.J."/>
            <person name="Wilkes D.E."/>
            <person name="Wang Y."/>
            <person name="Cai H."/>
            <person name="Collins K."/>
            <person name="Stewart B.A."/>
            <person name="Lee S.R."/>
            <person name="Wilamowska K."/>
            <person name="Weinberg Z."/>
            <person name="Ruzzo W.L."/>
            <person name="Wloga D."/>
            <person name="Gaertig J."/>
            <person name="Frankel J."/>
            <person name="Tsao C.-C."/>
            <person name="Gorovsky M.A."/>
            <person name="Keeling P.J."/>
            <person name="Waller R.F."/>
            <person name="Patron N.J."/>
            <person name="Cherry J.M."/>
            <person name="Stover N.A."/>
            <person name="Krieger C.J."/>
            <person name="del Toro C."/>
            <person name="Ryder H.F."/>
            <person name="Williamson S.C."/>
            <person name="Barbeau R.A."/>
            <person name="Hamilton E.P."/>
            <person name="Orias E."/>
        </authorList>
    </citation>
    <scope>NUCLEOTIDE SEQUENCE [LARGE SCALE GENOMIC DNA]</scope>
    <source>
        <strain evidence="10">SB210</strain>
    </source>
</reference>
<evidence type="ECO:0000256" key="6">
    <source>
        <dbReference type="ARBA" id="ARBA00023136"/>
    </source>
</evidence>
<dbReference type="PANTHER" id="PTHR23137:SF6">
    <property type="entry name" value="VESICLE TRANSPORT PROTEIN"/>
    <property type="match status" value="1"/>
</dbReference>
<dbReference type="OMA" id="CVREAIW"/>
<keyword evidence="4 8" id="KW-0653">Protein transport</keyword>
<evidence type="ECO:0000256" key="3">
    <source>
        <dbReference type="ARBA" id="ARBA00022692"/>
    </source>
</evidence>
<keyword evidence="3 8" id="KW-0812">Transmembrane</keyword>
<dbReference type="InterPro" id="IPR007305">
    <property type="entry name" value="Vesicle_transpt_Got1/SFT2"/>
</dbReference>
<keyword evidence="10" id="KW-1185">Reference proteome</keyword>
<dbReference type="KEGG" id="tet:TTHERM_00476880"/>